<accession>A0A6G6Y2P5</accession>
<dbReference type="SUPFAM" id="SSF54909">
    <property type="entry name" value="Dimeric alpha+beta barrel"/>
    <property type="match status" value="1"/>
</dbReference>
<reference evidence="1 2" key="1">
    <citation type="submission" date="2020-02" db="EMBL/GenBank/DDBJ databases">
        <authorList>
            <person name="Zheng R.K."/>
            <person name="Sun C.M."/>
        </authorList>
    </citation>
    <scope>NUCLEOTIDE SEQUENCE [LARGE SCALE GENOMIC DNA]</scope>
    <source>
        <strain evidence="2">zrk23</strain>
    </source>
</reference>
<proteinExistence type="predicted"/>
<dbReference type="AlphaFoldDB" id="A0A6G6Y2P5"/>
<sequence>MYIDGIILPVPEGNEAAYKEMAARIDPMFIEHGALQVVEGWGDDIARGEHTDFFKAVAAEEGENVVFSWILWPSKEARDAGWAKIMEDDRMNNPGEMPFDGKRMFWGGFDGFLDIKSA</sequence>
<evidence type="ECO:0000313" key="1">
    <source>
        <dbReference type="EMBL" id="QIG79195.1"/>
    </source>
</evidence>
<dbReference type="PIRSF" id="PIRSF007028">
    <property type="entry name" value="UCP007028"/>
    <property type="match status" value="1"/>
</dbReference>
<organism evidence="1 2">
    <name type="scientific">Stakelama tenebrarum</name>
    <dbReference type="NCBI Taxonomy" id="2711215"/>
    <lineage>
        <taxon>Bacteria</taxon>
        <taxon>Pseudomonadati</taxon>
        <taxon>Pseudomonadota</taxon>
        <taxon>Alphaproteobacteria</taxon>
        <taxon>Sphingomonadales</taxon>
        <taxon>Sphingomonadaceae</taxon>
        <taxon>Stakelama</taxon>
    </lineage>
</organism>
<dbReference type="Pfam" id="PF07237">
    <property type="entry name" value="DUF1428"/>
    <property type="match status" value="1"/>
</dbReference>
<keyword evidence="2" id="KW-1185">Reference proteome</keyword>
<gene>
    <name evidence="1" type="ORF">G5C33_04910</name>
</gene>
<dbReference type="Proteomes" id="UP000501568">
    <property type="component" value="Chromosome"/>
</dbReference>
<dbReference type="InterPro" id="IPR009874">
    <property type="entry name" value="DUF1428"/>
</dbReference>
<dbReference type="Gene3D" id="3.30.70.100">
    <property type="match status" value="1"/>
</dbReference>
<dbReference type="RefSeq" id="WP_165326196.1">
    <property type="nucleotide sequence ID" value="NZ_CP049109.1"/>
</dbReference>
<dbReference type="KEGG" id="spzr:G5C33_04910"/>
<evidence type="ECO:0000313" key="2">
    <source>
        <dbReference type="Proteomes" id="UP000501568"/>
    </source>
</evidence>
<protein>
    <submittedName>
        <fullName evidence="1">DUF1428 domain-containing protein</fullName>
    </submittedName>
</protein>
<name>A0A6G6Y2P5_9SPHN</name>
<dbReference type="InterPro" id="IPR011008">
    <property type="entry name" value="Dimeric_a/b-barrel"/>
</dbReference>
<dbReference type="EMBL" id="CP049109">
    <property type="protein sequence ID" value="QIG79195.1"/>
    <property type="molecule type" value="Genomic_DNA"/>
</dbReference>